<dbReference type="Gene3D" id="3.30.2310.20">
    <property type="entry name" value="RelE-like"/>
    <property type="match status" value="1"/>
</dbReference>
<dbReference type="EMBL" id="FWEV01000037">
    <property type="protein sequence ID" value="SLM28379.1"/>
    <property type="molecule type" value="Genomic_DNA"/>
</dbReference>
<dbReference type="InterPro" id="IPR035093">
    <property type="entry name" value="RelE/ParE_toxin_dom_sf"/>
</dbReference>
<accession>A0A1W1H7D8</accession>
<dbReference type="STRING" id="1246637.MTBBW1_1310077"/>
<dbReference type="AlphaFoldDB" id="A0A1W1H7D8"/>
<dbReference type="InterPro" id="IPR007711">
    <property type="entry name" value="HigB-1"/>
</dbReference>
<dbReference type="PANTHER" id="PTHR40266:SF2">
    <property type="entry name" value="TOXIN HIGB-1"/>
    <property type="match status" value="1"/>
</dbReference>
<evidence type="ECO:0000313" key="2">
    <source>
        <dbReference type="Proteomes" id="UP000191931"/>
    </source>
</evidence>
<dbReference type="Proteomes" id="UP000191931">
    <property type="component" value="Unassembled WGS sequence"/>
</dbReference>
<dbReference type="Pfam" id="PF05015">
    <property type="entry name" value="HigB-like_toxin"/>
    <property type="match status" value="1"/>
</dbReference>
<dbReference type="SUPFAM" id="SSF143011">
    <property type="entry name" value="RelE-like"/>
    <property type="match status" value="1"/>
</dbReference>
<evidence type="ECO:0000313" key="1">
    <source>
        <dbReference type="EMBL" id="SLM28379.1"/>
    </source>
</evidence>
<sequence length="109" mass="12636">MTTVMASIIMLSMIKSFKNSGTKDIFDGTVSKSARKCCPKSIWSVAQRKLDQINRVQDITELMIPPGNRLEQLKGDRDNQFSIRINQQYRVCFIWEEGQAYEVEITDYH</sequence>
<keyword evidence="2" id="KW-1185">Reference proteome</keyword>
<organism evidence="1 2">
    <name type="scientific">Desulfamplus magnetovallimortis</name>
    <dbReference type="NCBI Taxonomy" id="1246637"/>
    <lineage>
        <taxon>Bacteria</taxon>
        <taxon>Pseudomonadati</taxon>
        <taxon>Thermodesulfobacteriota</taxon>
        <taxon>Desulfobacteria</taxon>
        <taxon>Desulfobacterales</taxon>
        <taxon>Desulfobacteraceae</taxon>
        <taxon>Desulfamplus</taxon>
    </lineage>
</organism>
<name>A0A1W1H7D8_9BACT</name>
<reference evidence="1 2" key="1">
    <citation type="submission" date="2017-03" db="EMBL/GenBank/DDBJ databases">
        <authorList>
            <person name="Afonso C.L."/>
            <person name="Miller P.J."/>
            <person name="Scott M.A."/>
            <person name="Spackman E."/>
            <person name="Goraichik I."/>
            <person name="Dimitrov K.M."/>
            <person name="Suarez D.L."/>
            <person name="Swayne D.E."/>
        </authorList>
    </citation>
    <scope>NUCLEOTIDE SEQUENCE [LARGE SCALE GENOMIC DNA]</scope>
    <source>
        <strain evidence="1">PRJEB14757</strain>
    </source>
</reference>
<dbReference type="PANTHER" id="PTHR40266">
    <property type="entry name" value="TOXIN HIGB-1"/>
    <property type="match status" value="1"/>
</dbReference>
<proteinExistence type="predicted"/>
<protein>
    <submittedName>
        <fullName evidence="1">Plasmid maintenance system killer</fullName>
    </submittedName>
</protein>
<gene>
    <name evidence="1" type="ORF">MTBBW1_1310077</name>
</gene>